<dbReference type="EMBL" id="SLUN01000001">
    <property type="protein sequence ID" value="TCL76905.1"/>
    <property type="molecule type" value="Genomic_DNA"/>
</dbReference>
<dbReference type="InterPro" id="IPR037126">
    <property type="entry name" value="PdaC/RsiV-like_sf"/>
</dbReference>
<feature type="domain" description="Deacetylase PdaC" evidence="2">
    <location>
        <begin position="21"/>
        <end position="96"/>
    </location>
</feature>
<dbReference type="AlphaFoldDB" id="A0A4R1SBG9"/>
<dbReference type="RefSeq" id="WP_341540134.1">
    <property type="nucleotide sequence ID" value="NZ_SLUN01000001.1"/>
</dbReference>
<feature type="domain" description="DUF3298" evidence="1">
    <location>
        <begin position="115"/>
        <end position="184"/>
    </location>
</feature>
<proteinExistence type="predicted"/>
<comment type="caution">
    <text evidence="3">The sequence shown here is derived from an EMBL/GenBank/DDBJ whole genome shotgun (WGS) entry which is preliminary data.</text>
</comment>
<reference evidence="3 4" key="1">
    <citation type="submission" date="2019-03" db="EMBL/GenBank/DDBJ databases">
        <title>Genomic Encyclopedia of Type Strains, Phase IV (KMG-IV): sequencing the most valuable type-strain genomes for metagenomic binning, comparative biology and taxonomic classification.</title>
        <authorList>
            <person name="Goeker M."/>
        </authorList>
    </citation>
    <scope>NUCLEOTIDE SEQUENCE [LARGE SCALE GENOMIC DNA]</scope>
    <source>
        <strain evidence="3 4">LX-B</strain>
    </source>
</reference>
<dbReference type="Proteomes" id="UP000295008">
    <property type="component" value="Unassembled WGS sequence"/>
</dbReference>
<name>A0A4R1SBG9_HYDET</name>
<evidence type="ECO:0000313" key="4">
    <source>
        <dbReference type="Proteomes" id="UP000295008"/>
    </source>
</evidence>
<sequence>MMMENSLPVRIETEFLNKPRLKFAYPRVAGLRNSRAQRQMNEAIQRLVNQLISETDYDRNQDVDITGTYELKTNERGVLSLAIINYWYSGGAHGMTVVKSLTFNVETGQSYTLAELFKPGSDYVRVISDQVRRQIEQRQIPLLTEYRGIAPNQDYYIADKSLVVYYQLYELAAYVYGILYFPISVYDLQSLINENGPLGNMLY</sequence>
<dbReference type="InterPro" id="IPR021729">
    <property type="entry name" value="DUF3298"/>
</dbReference>
<dbReference type="Pfam" id="PF11738">
    <property type="entry name" value="DUF3298"/>
    <property type="match status" value="1"/>
</dbReference>
<evidence type="ECO:0000259" key="1">
    <source>
        <dbReference type="Pfam" id="PF11738"/>
    </source>
</evidence>
<evidence type="ECO:0000259" key="2">
    <source>
        <dbReference type="Pfam" id="PF13739"/>
    </source>
</evidence>
<dbReference type="Gene3D" id="3.90.640.20">
    <property type="entry name" value="Heat-shock cognate protein, ATPase"/>
    <property type="match status" value="1"/>
</dbReference>
<protein>
    <submittedName>
        <fullName evidence="3">Uncharacterized protein DUF4163</fullName>
    </submittedName>
</protein>
<dbReference type="InterPro" id="IPR025303">
    <property type="entry name" value="PdaC"/>
</dbReference>
<organism evidence="3 4">
    <name type="scientific">Hydrogenispora ethanolica</name>
    <dbReference type="NCBI Taxonomy" id="1082276"/>
    <lineage>
        <taxon>Bacteria</taxon>
        <taxon>Bacillati</taxon>
        <taxon>Bacillota</taxon>
        <taxon>Hydrogenispora</taxon>
    </lineage>
</organism>
<keyword evidence="4" id="KW-1185">Reference proteome</keyword>
<dbReference type="Pfam" id="PF13739">
    <property type="entry name" value="PdaC"/>
    <property type="match status" value="1"/>
</dbReference>
<gene>
    <name evidence="3" type="ORF">EDC14_1001190</name>
</gene>
<accession>A0A4R1SBG9</accession>
<dbReference type="Gene3D" id="3.30.565.40">
    <property type="entry name" value="Fervidobacterium nodosum Rt17-B1 like"/>
    <property type="match status" value="1"/>
</dbReference>
<evidence type="ECO:0000313" key="3">
    <source>
        <dbReference type="EMBL" id="TCL76905.1"/>
    </source>
</evidence>